<dbReference type="InterPro" id="IPR001900">
    <property type="entry name" value="RNase_II/R"/>
</dbReference>
<dbReference type="AlphaFoldDB" id="A0A1C7N2W3"/>
<keyword evidence="5" id="KW-0540">Nuclease</keyword>
<feature type="region of interest" description="Disordered" evidence="6">
    <location>
        <begin position="1"/>
        <end position="67"/>
    </location>
</feature>
<evidence type="ECO:0000256" key="2">
    <source>
        <dbReference type="ARBA" id="ARBA00022723"/>
    </source>
</evidence>
<protein>
    <recommendedName>
        <fullName evidence="5">DIS3-like exonuclease 2</fullName>
        <ecNumber evidence="5">3.1.13.-</ecNumber>
    </recommendedName>
</protein>
<dbReference type="GO" id="GO:1990074">
    <property type="term" value="P:polyuridylation-dependent mRNA catabolic process"/>
    <property type="evidence" value="ECO:0007669"/>
    <property type="project" value="UniProtKB-UniRule"/>
</dbReference>
<evidence type="ECO:0000313" key="9">
    <source>
        <dbReference type="Proteomes" id="UP000093000"/>
    </source>
</evidence>
<dbReference type="PANTHER" id="PTHR23355:SF9">
    <property type="entry name" value="DIS3-LIKE EXONUCLEASE 2"/>
    <property type="match status" value="1"/>
</dbReference>
<dbReference type="GO" id="GO:0003723">
    <property type="term" value="F:RNA binding"/>
    <property type="evidence" value="ECO:0007669"/>
    <property type="project" value="UniProtKB-KW"/>
</dbReference>
<dbReference type="STRING" id="101091.A0A1C7N2W3"/>
<reference evidence="8 9" key="1">
    <citation type="submission" date="2016-03" db="EMBL/GenBank/DDBJ databases">
        <title>Choanephora cucurbitarum.</title>
        <authorList>
            <person name="Min B."/>
            <person name="Park H."/>
            <person name="Park J.-H."/>
            <person name="Shin H.-D."/>
            <person name="Choi I.-G."/>
        </authorList>
    </citation>
    <scope>NUCLEOTIDE SEQUENCE [LARGE SCALE GENOMIC DNA]</scope>
    <source>
        <strain evidence="8 9">KUS-F28377</strain>
    </source>
</reference>
<dbReference type="Pfam" id="PF17877">
    <property type="entry name" value="Dis3l2_C_term"/>
    <property type="match status" value="1"/>
</dbReference>
<feature type="compositionally biased region" description="Basic and acidic residues" evidence="6">
    <location>
        <begin position="190"/>
        <end position="206"/>
    </location>
</feature>
<evidence type="ECO:0000256" key="6">
    <source>
        <dbReference type="SAM" id="MobiDB-lite"/>
    </source>
</evidence>
<keyword evidence="2 5" id="KW-0479">Metal-binding</keyword>
<sequence>MHRTNRYRRRKAADESDNWRRKEPEEYNLNQSRWLPNDNTSQWNNHWDQQPLTDTTPYPAKTEQESPWQAYSLQHQSPPVKEPVLAWTAYSENNRTPVEDTSYRPPVRKSIYRPYLRLDEIERRMTEGGDVFEGCLRLSRNKDDAYVTCNRLDSDIYIGGIFDRNRAMDGDFVAVELLDIDDIWRQRQEREQKKETRRKEQERTDDQPGEDPDASVTLEEEVELEDEQKPKYGGRVVGLLEKSPNTAYHGTIVKTRHADVKLEGPLKLAWFKPTDRRLPFFALKGNDIPEDLQENEEYYKTHLFSAKIRSWAATSHNPLGTILGNLGPISDFSTQKNAILTDYSIEMDAFSHQALDCLPKQLPWQIPSAEYQKRRDLRLKRIFTIDPRTAKDLDDAVHITELEDGFFEVGVHIADVTHFLKMGTALDNEAKARGTSTYFVDGVIPMLPPLLSEELCSLNPGVDRLAFSVIWKMDMTGRPVDTWYGKTIIRTCAKLAYQDAQVVIEGGELPSDVILFDGHDGAGIAYDIQLLQRLSVHMRKRRYENGSLSLNSVKLQFELDQFGAPVEVTAFEAKEANRLIEEFMLQANISVASKILSTFPEEALLRRHQDPTERRLNQFLRITEVLGLDFDGSTAGSLQDSFDRISNPHVRNVLLVLAIRTMQRAKYICSGKISIAKYRHYALNEPIYTHFTSPIRRYADVVVHRLLNAALSCKEEEVQCPYDRKIVQKISFLCNAKKDGAKNAQDTDSTVYLAKYLWQRERSTGPIYKKADVIVVSKDTFEVYIAEYGIERRIYLKGLPVQKYHFDKHTLALDIYWKRGEPVTMHNEEKIYAQERTPSDDFSDSDDEEEDRAIEDSLAGLLLQDTPAYDPDHTVNADDLIPPVILDSESCLQQLKMFSTIDVRLQVNMDRIPPIINIYPVNPF</sequence>
<organism evidence="8 9">
    <name type="scientific">Choanephora cucurbitarum</name>
    <dbReference type="NCBI Taxonomy" id="101091"/>
    <lineage>
        <taxon>Eukaryota</taxon>
        <taxon>Fungi</taxon>
        <taxon>Fungi incertae sedis</taxon>
        <taxon>Mucoromycota</taxon>
        <taxon>Mucoromycotina</taxon>
        <taxon>Mucoromycetes</taxon>
        <taxon>Mucorales</taxon>
        <taxon>Mucorineae</taxon>
        <taxon>Choanephoraceae</taxon>
        <taxon>Choanephoroideae</taxon>
        <taxon>Choanephora</taxon>
    </lineage>
</organism>
<feature type="region of interest" description="Disordered" evidence="6">
    <location>
        <begin position="828"/>
        <end position="850"/>
    </location>
</feature>
<keyword evidence="5" id="KW-0378">Hydrolase</keyword>
<keyword evidence="5" id="KW-0464">Manganese</keyword>
<feature type="domain" description="RNB" evidence="7">
    <location>
        <begin position="374"/>
        <end position="713"/>
    </location>
</feature>
<keyword evidence="4 5" id="KW-0694">RNA-binding</keyword>
<dbReference type="FunCoup" id="A0A1C7N2W3">
    <property type="interactions" value="534"/>
</dbReference>
<dbReference type="Pfam" id="PF00773">
    <property type="entry name" value="RNB"/>
    <property type="match status" value="1"/>
</dbReference>
<dbReference type="EC" id="3.1.13.-" evidence="5"/>
<feature type="compositionally biased region" description="Basic and acidic residues" evidence="6">
    <location>
        <begin position="12"/>
        <end position="25"/>
    </location>
</feature>
<keyword evidence="3 5" id="KW-0460">Magnesium</keyword>
<dbReference type="Proteomes" id="UP000093000">
    <property type="component" value="Unassembled WGS sequence"/>
</dbReference>
<feature type="binding site" evidence="5">
    <location>
        <position position="386"/>
    </location>
    <ligand>
        <name>Mg(2+)</name>
        <dbReference type="ChEBI" id="CHEBI:18420"/>
    </ligand>
</feature>
<dbReference type="HAMAP" id="MF_03045">
    <property type="entry name" value="DIS3L2"/>
    <property type="match status" value="1"/>
</dbReference>
<evidence type="ECO:0000259" key="7">
    <source>
        <dbReference type="SMART" id="SM00955"/>
    </source>
</evidence>
<dbReference type="InParanoid" id="A0A1C7N2W3"/>
<dbReference type="InterPro" id="IPR041093">
    <property type="entry name" value="Dis3l2-like_C"/>
</dbReference>
<evidence type="ECO:0000256" key="3">
    <source>
        <dbReference type="ARBA" id="ARBA00022842"/>
    </source>
</evidence>
<gene>
    <name evidence="8" type="primary">Dis3l2_1</name>
    <name evidence="8" type="ORF">A0J61_08489</name>
</gene>
<feature type="region of interest" description="Disordered" evidence="6">
    <location>
        <begin position="190"/>
        <end position="228"/>
    </location>
</feature>
<comment type="similarity">
    <text evidence="5">Belongs to the RNR ribonuclease family. DIS3L2 subfamily.</text>
</comment>
<feature type="binding site" evidence="5">
    <location>
        <position position="395"/>
    </location>
    <ligand>
        <name>Mg(2+)</name>
        <dbReference type="ChEBI" id="CHEBI:18420"/>
    </ligand>
</feature>
<keyword evidence="5 8" id="KW-0269">Exonuclease</keyword>
<feature type="compositionally biased region" description="Acidic residues" evidence="6">
    <location>
        <begin position="207"/>
        <end position="226"/>
    </location>
</feature>
<dbReference type="GO" id="GO:0046872">
    <property type="term" value="F:metal ion binding"/>
    <property type="evidence" value="ECO:0007669"/>
    <property type="project" value="UniProtKB-KW"/>
</dbReference>
<name>A0A1C7N2W3_9FUNG</name>
<dbReference type="InterPro" id="IPR028591">
    <property type="entry name" value="DIS3L2"/>
</dbReference>
<comment type="caution">
    <text evidence="8">The sequence shown here is derived from an EMBL/GenBank/DDBJ whole genome shotgun (WGS) entry which is preliminary data.</text>
</comment>
<dbReference type="SMART" id="SM00955">
    <property type="entry name" value="RNB"/>
    <property type="match status" value="1"/>
</dbReference>
<feature type="compositionally biased region" description="Acidic residues" evidence="6">
    <location>
        <begin position="841"/>
        <end position="850"/>
    </location>
</feature>
<dbReference type="InterPro" id="IPR041505">
    <property type="entry name" value="Dis3_CSD2"/>
</dbReference>
<dbReference type="GO" id="GO:0000956">
    <property type="term" value="P:nuclear-transcribed mRNA catabolic process"/>
    <property type="evidence" value="ECO:0007669"/>
    <property type="project" value="UniProtKB-UniRule"/>
</dbReference>
<feature type="compositionally biased region" description="Basic and acidic residues" evidence="6">
    <location>
        <begin position="828"/>
        <end position="839"/>
    </location>
</feature>
<dbReference type="InterPro" id="IPR050180">
    <property type="entry name" value="RNR_Ribonuclease"/>
</dbReference>
<dbReference type="Gene3D" id="2.40.50.690">
    <property type="match status" value="1"/>
</dbReference>
<comment type="function">
    <text evidence="5">3'-5'-exoribonuclease that specifically recognizes RNAs polyuridylated at their 3' end and mediates their degradation. Component of an exosome-independent RNA degradation pathway that mediates degradation of cytoplasmic mRNAs that have been deadenylated and subsequently uridylated at their 3'.</text>
</comment>
<dbReference type="GO" id="GO:0000932">
    <property type="term" value="C:P-body"/>
    <property type="evidence" value="ECO:0007669"/>
    <property type="project" value="UniProtKB-SubCell"/>
</dbReference>
<proteinExistence type="inferred from homology"/>
<evidence type="ECO:0000313" key="8">
    <source>
        <dbReference type="EMBL" id="OBZ83463.1"/>
    </source>
</evidence>
<evidence type="ECO:0000256" key="1">
    <source>
        <dbReference type="ARBA" id="ARBA00022490"/>
    </source>
</evidence>
<keyword evidence="1 5" id="KW-0963">Cytoplasm</keyword>
<dbReference type="OrthoDB" id="372421at2759"/>
<dbReference type="InterPro" id="IPR022966">
    <property type="entry name" value="RNase_II/R_CS"/>
</dbReference>
<accession>A0A1C7N2W3</accession>
<comment type="subcellular location">
    <subcellularLocation>
        <location evidence="5">Cytoplasm</location>
    </subcellularLocation>
    <subcellularLocation>
        <location evidence="5">Cytoplasm</location>
        <location evidence="5">P-body</location>
    </subcellularLocation>
</comment>
<feature type="compositionally biased region" description="Basic residues" evidence="6">
    <location>
        <begin position="1"/>
        <end position="11"/>
    </location>
</feature>
<keyword evidence="9" id="KW-1185">Reference proteome</keyword>
<dbReference type="Pfam" id="PF17849">
    <property type="entry name" value="OB_Dis3"/>
    <property type="match status" value="1"/>
</dbReference>
<evidence type="ECO:0000256" key="5">
    <source>
        <dbReference type="HAMAP-Rule" id="MF_03045"/>
    </source>
</evidence>
<dbReference type="InterPro" id="IPR012340">
    <property type="entry name" value="NA-bd_OB-fold"/>
</dbReference>
<dbReference type="Gene3D" id="2.40.50.700">
    <property type="match status" value="1"/>
</dbReference>
<dbReference type="Gene3D" id="2.40.50.140">
    <property type="entry name" value="Nucleic acid-binding proteins"/>
    <property type="match status" value="1"/>
</dbReference>
<comment type="cofactor">
    <cofactor evidence="5">
        <name>Mg(2+)</name>
        <dbReference type="ChEBI" id="CHEBI:18420"/>
    </cofactor>
    <cofactor evidence="5">
        <name>Mn(2+)</name>
        <dbReference type="ChEBI" id="CHEBI:29035"/>
    </cofactor>
</comment>
<evidence type="ECO:0000256" key="4">
    <source>
        <dbReference type="ARBA" id="ARBA00022884"/>
    </source>
</evidence>
<dbReference type="SUPFAM" id="SSF50249">
    <property type="entry name" value="Nucleic acid-binding proteins"/>
    <property type="match status" value="2"/>
</dbReference>
<dbReference type="PROSITE" id="PS01175">
    <property type="entry name" value="RIBONUCLEASE_II"/>
    <property type="match status" value="1"/>
</dbReference>
<dbReference type="GO" id="GO:0000175">
    <property type="term" value="F:3'-5'-RNA exonuclease activity"/>
    <property type="evidence" value="ECO:0007669"/>
    <property type="project" value="UniProtKB-UniRule"/>
</dbReference>
<dbReference type="PANTHER" id="PTHR23355">
    <property type="entry name" value="RIBONUCLEASE"/>
    <property type="match status" value="1"/>
</dbReference>
<dbReference type="EMBL" id="LUGH01000659">
    <property type="protein sequence ID" value="OBZ83463.1"/>
    <property type="molecule type" value="Genomic_DNA"/>
</dbReference>
<feature type="compositionally biased region" description="Polar residues" evidence="6">
    <location>
        <begin position="28"/>
        <end position="56"/>
    </location>
</feature>
<feature type="site" description="Important for catalytic activity" evidence="5">
    <location>
        <position position="394"/>
    </location>
</feature>